<dbReference type="Pfam" id="PF14749">
    <property type="entry name" value="Acyl-CoA_ox_N"/>
    <property type="match status" value="1"/>
</dbReference>
<dbReference type="FunFam" id="2.40.110.10:FF:000003">
    <property type="entry name" value="Acyl-coenzyme A oxidase"/>
    <property type="match status" value="1"/>
</dbReference>
<dbReference type="GO" id="GO:0005504">
    <property type="term" value="F:fatty acid binding"/>
    <property type="evidence" value="ECO:0007669"/>
    <property type="project" value="TreeGrafter"/>
</dbReference>
<evidence type="ECO:0000256" key="6">
    <source>
        <dbReference type="ARBA" id="ARBA00022832"/>
    </source>
</evidence>
<comment type="caution">
    <text evidence="16">The sequence shown here is derived from an EMBL/GenBank/DDBJ whole genome shotgun (WGS) entry which is preliminary data.</text>
</comment>
<dbReference type="AlphaFoldDB" id="A0AAD7E2C2"/>
<dbReference type="SUPFAM" id="SSF47203">
    <property type="entry name" value="Acyl-CoA dehydrogenase C-terminal domain-like"/>
    <property type="match status" value="2"/>
</dbReference>
<feature type="domain" description="Acyl-CoA oxidase C-alpha1" evidence="15">
    <location>
        <begin position="287"/>
        <end position="447"/>
    </location>
</feature>
<dbReference type="Gene3D" id="1.20.140.10">
    <property type="entry name" value="Butyryl-CoA Dehydrogenase, subunit A, domain 3"/>
    <property type="match status" value="2"/>
</dbReference>
<dbReference type="GO" id="GO:0005777">
    <property type="term" value="C:peroxisome"/>
    <property type="evidence" value="ECO:0007669"/>
    <property type="project" value="UniProtKB-SubCell"/>
</dbReference>
<dbReference type="GO" id="GO:0071949">
    <property type="term" value="F:FAD binding"/>
    <property type="evidence" value="ECO:0007669"/>
    <property type="project" value="InterPro"/>
</dbReference>
<dbReference type="InterPro" id="IPR012258">
    <property type="entry name" value="Acyl-CoA_oxidase"/>
</dbReference>
<evidence type="ECO:0000256" key="11">
    <source>
        <dbReference type="PIRSR" id="PIRSR000168-1"/>
    </source>
</evidence>
<comment type="cofactor">
    <cofactor evidence="1">
        <name>FAD</name>
        <dbReference type="ChEBI" id="CHEBI:57692"/>
    </cofactor>
</comment>
<dbReference type="Gene3D" id="1.10.540.10">
    <property type="entry name" value="Acyl-CoA dehydrogenase/oxidase, N-terminal domain"/>
    <property type="match status" value="1"/>
</dbReference>
<keyword evidence="5 10" id="KW-0274">FAD</keyword>
<dbReference type="SUPFAM" id="SSF56645">
    <property type="entry name" value="Acyl-CoA dehydrogenase NM domain-like"/>
    <property type="match status" value="1"/>
</dbReference>
<keyword evidence="7" id="KW-0560">Oxidoreductase</keyword>
<evidence type="ECO:0000256" key="2">
    <source>
        <dbReference type="ARBA" id="ARBA00004275"/>
    </source>
</evidence>
<evidence type="ECO:0000256" key="7">
    <source>
        <dbReference type="ARBA" id="ARBA00023002"/>
    </source>
</evidence>
<feature type="binding site" evidence="12">
    <location>
        <position position="187"/>
    </location>
    <ligand>
        <name>FAD</name>
        <dbReference type="ChEBI" id="CHEBI:57692"/>
    </ligand>
</feature>
<evidence type="ECO:0000313" key="17">
    <source>
        <dbReference type="Proteomes" id="UP001219525"/>
    </source>
</evidence>
<dbReference type="GO" id="GO:0003997">
    <property type="term" value="F:acyl-CoA oxidase activity"/>
    <property type="evidence" value="ECO:0007669"/>
    <property type="project" value="InterPro"/>
</dbReference>
<evidence type="ECO:0000256" key="3">
    <source>
        <dbReference type="ARBA" id="ARBA00006288"/>
    </source>
</evidence>
<dbReference type="InterPro" id="IPR036250">
    <property type="entry name" value="AcylCo_DH-like_C"/>
</dbReference>
<dbReference type="InterPro" id="IPR009100">
    <property type="entry name" value="AcylCoA_DH/oxidase_NM_dom_sf"/>
</dbReference>
<dbReference type="Pfam" id="PF22924">
    <property type="entry name" value="ACOX_C_alpha1"/>
    <property type="match status" value="1"/>
</dbReference>
<feature type="active site" description="Proton acceptor" evidence="11">
    <location>
        <position position="433"/>
    </location>
</feature>
<evidence type="ECO:0000259" key="13">
    <source>
        <dbReference type="Pfam" id="PF01756"/>
    </source>
</evidence>
<dbReference type="PANTHER" id="PTHR10909">
    <property type="entry name" value="ELECTRON TRANSPORT OXIDOREDUCTASE"/>
    <property type="match status" value="1"/>
</dbReference>
<comment type="similarity">
    <text evidence="3 10">Belongs to the acyl-CoA oxidase family.</text>
</comment>
<keyword evidence="9" id="KW-0576">Peroxisome</keyword>
<evidence type="ECO:0000256" key="8">
    <source>
        <dbReference type="ARBA" id="ARBA00023098"/>
    </source>
</evidence>
<evidence type="ECO:0000256" key="10">
    <source>
        <dbReference type="PIRNR" id="PIRNR000168"/>
    </source>
</evidence>
<keyword evidence="8" id="KW-0443">Lipid metabolism</keyword>
<dbReference type="Proteomes" id="UP001219525">
    <property type="component" value="Unassembled WGS sequence"/>
</dbReference>
<dbReference type="PIRSF" id="PIRSF000168">
    <property type="entry name" value="Acyl-CoA_oxidase"/>
    <property type="match status" value="1"/>
</dbReference>
<keyword evidence="17" id="KW-1185">Reference proteome</keyword>
<dbReference type="InterPro" id="IPR046373">
    <property type="entry name" value="Acyl-CoA_Oxase/DH_mid-dom_sf"/>
</dbReference>
<dbReference type="GO" id="GO:0033540">
    <property type="term" value="P:fatty acid beta-oxidation using acyl-CoA oxidase"/>
    <property type="evidence" value="ECO:0007669"/>
    <property type="project" value="TreeGrafter"/>
</dbReference>
<evidence type="ECO:0000256" key="1">
    <source>
        <dbReference type="ARBA" id="ARBA00001974"/>
    </source>
</evidence>
<dbReference type="Pfam" id="PF01756">
    <property type="entry name" value="ACOX"/>
    <property type="match status" value="1"/>
</dbReference>
<evidence type="ECO:0000256" key="9">
    <source>
        <dbReference type="ARBA" id="ARBA00023140"/>
    </source>
</evidence>
<evidence type="ECO:0000256" key="5">
    <source>
        <dbReference type="ARBA" id="ARBA00022827"/>
    </source>
</evidence>
<comment type="subcellular location">
    <subcellularLocation>
        <location evidence="2">Peroxisome</location>
    </subcellularLocation>
</comment>
<dbReference type="EMBL" id="JARJCW010000005">
    <property type="protein sequence ID" value="KAJ7224573.1"/>
    <property type="molecule type" value="Genomic_DNA"/>
</dbReference>
<organism evidence="16 17">
    <name type="scientific">Mycena pura</name>
    <dbReference type="NCBI Taxonomy" id="153505"/>
    <lineage>
        <taxon>Eukaryota</taxon>
        <taxon>Fungi</taxon>
        <taxon>Dikarya</taxon>
        <taxon>Basidiomycota</taxon>
        <taxon>Agaricomycotina</taxon>
        <taxon>Agaricomycetes</taxon>
        <taxon>Agaricomycetidae</taxon>
        <taxon>Agaricales</taxon>
        <taxon>Marasmiineae</taxon>
        <taxon>Mycenaceae</taxon>
        <taxon>Mycena</taxon>
    </lineage>
</organism>
<reference evidence="16" key="1">
    <citation type="submission" date="2023-03" db="EMBL/GenBank/DDBJ databases">
        <title>Massive genome expansion in bonnet fungi (Mycena s.s.) driven by repeated elements and novel gene families across ecological guilds.</title>
        <authorList>
            <consortium name="Lawrence Berkeley National Laboratory"/>
            <person name="Harder C.B."/>
            <person name="Miyauchi S."/>
            <person name="Viragh M."/>
            <person name="Kuo A."/>
            <person name="Thoen E."/>
            <person name="Andreopoulos B."/>
            <person name="Lu D."/>
            <person name="Skrede I."/>
            <person name="Drula E."/>
            <person name="Henrissat B."/>
            <person name="Morin E."/>
            <person name="Kohler A."/>
            <person name="Barry K."/>
            <person name="LaButti K."/>
            <person name="Morin E."/>
            <person name="Salamov A."/>
            <person name="Lipzen A."/>
            <person name="Mereny Z."/>
            <person name="Hegedus B."/>
            <person name="Baldrian P."/>
            <person name="Stursova M."/>
            <person name="Weitz H."/>
            <person name="Taylor A."/>
            <person name="Grigoriev I.V."/>
            <person name="Nagy L.G."/>
            <person name="Martin F."/>
            <person name="Kauserud H."/>
        </authorList>
    </citation>
    <scope>NUCLEOTIDE SEQUENCE</scope>
    <source>
        <strain evidence="16">9144</strain>
    </source>
</reference>
<dbReference type="InterPro" id="IPR002655">
    <property type="entry name" value="Acyl-CoA_oxidase_C"/>
</dbReference>
<evidence type="ECO:0000256" key="4">
    <source>
        <dbReference type="ARBA" id="ARBA00022630"/>
    </source>
</evidence>
<protein>
    <recommendedName>
        <fullName evidence="10">Acyl-coenzyme A oxidase</fullName>
    </recommendedName>
</protein>
<keyword evidence="4 10" id="KW-0285">Flavoprotein</keyword>
<dbReference type="PANTHER" id="PTHR10909:SF250">
    <property type="entry name" value="PEROXISOMAL ACYL-COENZYME A OXIDASE 1"/>
    <property type="match status" value="1"/>
</dbReference>
<name>A0AAD7E2C2_9AGAR</name>
<evidence type="ECO:0000313" key="16">
    <source>
        <dbReference type="EMBL" id="KAJ7224573.1"/>
    </source>
</evidence>
<keyword evidence="6" id="KW-0276">Fatty acid metabolism</keyword>
<gene>
    <name evidence="16" type="ORF">GGX14DRAFT_651085</name>
</gene>
<feature type="domain" description="Acyl-coenzyme A oxidase N-terminal" evidence="14">
    <location>
        <begin position="28"/>
        <end position="136"/>
    </location>
</feature>
<proteinExistence type="inferred from homology"/>
<dbReference type="Gene3D" id="2.40.110.10">
    <property type="entry name" value="Butyryl-CoA Dehydrogenase, subunit A, domain 2"/>
    <property type="match status" value="1"/>
</dbReference>
<dbReference type="InterPro" id="IPR037069">
    <property type="entry name" value="AcylCoA_DH/ox_N_sf"/>
</dbReference>
<dbReference type="GO" id="GO:0055088">
    <property type="term" value="P:lipid homeostasis"/>
    <property type="evidence" value="ECO:0007669"/>
    <property type="project" value="TreeGrafter"/>
</dbReference>
<evidence type="ECO:0000259" key="15">
    <source>
        <dbReference type="Pfam" id="PF22924"/>
    </source>
</evidence>
<accession>A0AAD7E2C2</accession>
<evidence type="ECO:0000259" key="14">
    <source>
        <dbReference type="Pfam" id="PF14749"/>
    </source>
</evidence>
<evidence type="ECO:0000256" key="12">
    <source>
        <dbReference type="PIRSR" id="PIRSR000168-2"/>
    </source>
</evidence>
<feature type="binding site" evidence="12">
    <location>
        <position position="148"/>
    </location>
    <ligand>
        <name>FAD</name>
        <dbReference type="ChEBI" id="CHEBI:57692"/>
    </ligand>
</feature>
<sequence length="683" mass="74620">MAPPQSHDPSKQNAVDMNNARAATSTSVSDVRHFLHNGAAHWRKREQISQILSSDPLFDKSKRTFATRKELYIRGQALSNRLYELQEVHKWSSEETKLALSIIDEGLPVGMFRCTFEPVLRLQASPELLSKYGALIASKGILGCYLQTELGHGTNVGRLETTATYIPETREFEIHSPTLSSTKWWIGALGKTATHGVVQAKLILPGGKDMGPHLFFVQLRCLDTHKVLPGRVIGDIGPKALAGYPTTDNGFARFDRVRIPKENMLSKFAGVTDAGEYITPPHAKLSYGGMLYIRSGMVTGAGWLIGKGVTVAIRYATVRRQGEIGSDGLERQIITYPSLNVRLIPIISRAYVFVELGRALTRGFNTLARDLSSGDTSQLAEMHMMTSGLKVLVSTTGIQDLETARRSMGGHGYSAFAGVGRMYADYVPAATYEGENYVLDGQVLRAALKSFRSVVAGGAPTTTAAALSPTSYYLRLLLDKNLLPPELGPASWKQPATPILLLEWRAALLVHESAQTIGEPDASATQRVSRAVTEAFVAARVGEMIQGVGNTLKPREADVVKKVYLLYLLTTVESALVDLLSFGLFRAVPMGNPPRSRDPTRELRLAIAALCGELLPEAIGLTDAFGFSDWELDSALGVYDGTAYEALWKKVQEEPLNQTEVTEAYEASIKPLLMRGRRLAAKL</sequence>
<feature type="domain" description="Acyl-CoA oxidase C-terminal" evidence="13">
    <location>
        <begin position="497"/>
        <end position="673"/>
    </location>
</feature>
<dbReference type="InterPro" id="IPR055060">
    <property type="entry name" value="ACOX_C_alpha1"/>
</dbReference>
<dbReference type="InterPro" id="IPR029320">
    <property type="entry name" value="Acyl-CoA_ox_N"/>
</dbReference>